<dbReference type="PROSITE" id="PS51900">
    <property type="entry name" value="CB"/>
    <property type="match status" value="1"/>
</dbReference>
<dbReference type="InterPro" id="IPR011010">
    <property type="entry name" value="DNA_brk_join_enz"/>
</dbReference>
<dbReference type="PANTHER" id="PTHR30629">
    <property type="entry name" value="PROPHAGE INTEGRASE"/>
    <property type="match status" value="1"/>
</dbReference>
<evidence type="ECO:0000313" key="9">
    <source>
        <dbReference type="EMBL" id="MCQ8895694.1"/>
    </source>
</evidence>
<dbReference type="InterPro" id="IPR004107">
    <property type="entry name" value="Integrase_SAM-like_N"/>
</dbReference>
<dbReference type="PROSITE" id="PS51898">
    <property type="entry name" value="TYR_RECOMBINASE"/>
    <property type="match status" value="1"/>
</dbReference>
<dbReference type="InterPro" id="IPR010998">
    <property type="entry name" value="Integrase_recombinase_N"/>
</dbReference>
<evidence type="ECO:0000256" key="2">
    <source>
        <dbReference type="ARBA" id="ARBA00022908"/>
    </source>
</evidence>
<evidence type="ECO:0000313" key="10">
    <source>
        <dbReference type="Proteomes" id="UP001204142"/>
    </source>
</evidence>
<dbReference type="Gene3D" id="1.10.443.10">
    <property type="entry name" value="Intergrase catalytic core"/>
    <property type="match status" value="1"/>
</dbReference>
<dbReference type="RefSeq" id="WP_256763395.1">
    <property type="nucleotide sequence ID" value="NZ_JANIGO010000001.1"/>
</dbReference>
<feature type="domain" description="Tyr recombinase" evidence="7">
    <location>
        <begin position="217"/>
        <end position="403"/>
    </location>
</feature>
<dbReference type="Pfam" id="PF00589">
    <property type="entry name" value="Phage_integrase"/>
    <property type="match status" value="1"/>
</dbReference>
<dbReference type="EMBL" id="JANIGO010000001">
    <property type="protein sequence ID" value="MCQ8895694.1"/>
    <property type="molecule type" value="Genomic_DNA"/>
</dbReference>
<dbReference type="PANTHER" id="PTHR30629:SF2">
    <property type="entry name" value="PROPHAGE INTEGRASE INTS-RELATED"/>
    <property type="match status" value="1"/>
</dbReference>
<feature type="region of interest" description="Disordered" evidence="6">
    <location>
        <begin position="412"/>
        <end position="503"/>
    </location>
</feature>
<proteinExistence type="inferred from homology"/>
<name>A0ABT1WE86_9BURK</name>
<organism evidence="9 10">
    <name type="scientific">Limnobacter humi</name>
    <dbReference type="NCBI Taxonomy" id="1778671"/>
    <lineage>
        <taxon>Bacteria</taxon>
        <taxon>Pseudomonadati</taxon>
        <taxon>Pseudomonadota</taxon>
        <taxon>Betaproteobacteria</taxon>
        <taxon>Burkholderiales</taxon>
        <taxon>Burkholderiaceae</taxon>
        <taxon>Limnobacter</taxon>
    </lineage>
</organism>
<evidence type="ECO:0000256" key="1">
    <source>
        <dbReference type="ARBA" id="ARBA00008857"/>
    </source>
</evidence>
<evidence type="ECO:0000256" key="4">
    <source>
        <dbReference type="ARBA" id="ARBA00023172"/>
    </source>
</evidence>
<dbReference type="InterPro" id="IPR013762">
    <property type="entry name" value="Integrase-like_cat_sf"/>
</dbReference>
<dbReference type="InterPro" id="IPR050808">
    <property type="entry name" value="Phage_Integrase"/>
</dbReference>
<feature type="domain" description="Core-binding (CB)" evidence="8">
    <location>
        <begin position="108"/>
        <end position="197"/>
    </location>
</feature>
<keyword evidence="10" id="KW-1185">Reference proteome</keyword>
<dbReference type="InterPro" id="IPR022000">
    <property type="entry name" value="Min27-like_integrase_DNA_bind"/>
</dbReference>
<keyword evidence="2" id="KW-0229">DNA integration</keyword>
<feature type="compositionally biased region" description="Polar residues" evidence="6">
    <location>
        <begin position="448"/>
        <end position="477"/>
    </location>
</feature>
<evidence type="ECO:0000256" key="3">
    <source>
        <dbReference type="ARBA" id="ARBA00023125"/>
    </source>
</evidence>
<evidence type="ECO:0000256" key="5">
    <source>
        <dbReference type="PROSITE-ProRule" id="PRU01248"/>
    </source>
</evidence>
<evidence type="ECO:0000259" key="7">
    <source>
        <dbReference type="PROSITE" id="PS51898"/>
    </source>
</evidence>
<reference evidence="9 10" key="1">
    <citation type="submission" date="2022-07" db="EMBL/GenBank/DDBJ databases">
        <authorList>
            <person name="Xamxidin M."/>
            <person name="Wu M."/>
        </authorList>
    </citation>
    <scope>NUCLEOTIDE SEQUENCE [LARGE SCALE GENOMIC DNA]</scope>
    <source>
        <strain evidence="9 10">NBRC 111650</strain>
    </source>
</reference>
<dbReference type="Pfam" id="PF12167">
    <property type="entry name" value="Arm-DNA-bind_2"/>
    <property type="match status" value="1"/>
</dbReference>
<dbReference type="Proteomes" id="UP001204142">
    <property type="component" value="Unassembled WGS sequence"/>
</dbReference>
<dbReference type="InterPro" id="IPR002104">
    <property type="entry name" value="Integrase_catalytic"/>
</dbReference>
<keyword evidence="3 5" id="KW-0238">DNA-binding</keyword>
<dbReference type="SUPFAM" id="SSF56349">
    <property type="entry name" value="DNA breaking-rejoining enzymes"/>
    <property type="match status" value="1"/>
</dbReference>
<dbReference type="Gene3D" id="1.10.150.130">
    <property type="match status" value="1"/>
</dbReference>
<dbReference type="InterPro" id="IPR044068">
    <property type="entry name" value="CB"/>
</dbReference>
<gene>
    <name evidence="9" type="ORF">NQT62_04455</name>
</gene>
<comment type="similarity">
    <text evidence="1">Belongs to the 'phage' integrase family.</text>
</comment>
<dbReference type="Pfam" id="PF14659">
    <property type="entry name" value="Phage_int_SAM_3"/>
    <property type="match status" value="1"/>
</dbReference>
<evidence type="ECO:0000259" key="8">
    <source>
        <dbReference type="PROSITE" id="PS51900"/>
    </source>
</evidence>
<dbReference type="CDD" id="cd01189">
    <property type="entry name" value="INT_ICEBs1_C_like"/>
    <property type="match status" value="1"/>
</dbReference>
<evidence type="ECO:0000256" key="6">
    <source>
        <dbReference type="SAM" id="MobiDB-lite"/>
    </source>
</evidence>
<protein>
    <submittedName>
        <fullName evidence="9">Site-specific integrase</fullName>
    </submittedName>
</protein>
<comment type="caution">
    <text evidence="9">The sequence shown here is derived from an EMBL/GenBank/DDBJ whole genome shotgun (WGS) entry which is preliminary data.</text>
</comment>
<sequence length="523" mass="59226">MGSVRARKDNGQLFLDFRYLGERCRERSVLADTKQNRLKLELLMNLIESEIKAGQFCYRNYFPNSSLLEKIEALENHQRMPIPGTVSIPMAQQPVMQPVGPPSSIGHPTFGEFAEKFIAENESIWKRSNLRTKQETLEKWLRPHFGTKVISSITKQDILEFRSVLAKAPGKKPGTTMSASRINHVMTSVSQILSEAADRFNFNTPFQNIKRLRIKKTDVHPFTLEEVELILKYCRPDFRNYFATKFFTGMRPGEIHGLKWKYVDLEKRIITIRETVVEGYEETPKTAGSNRDIRISPQVYEALNAQWEMTGNRSVYVFANANGGPLTNRNMSNRVWYPLLRSLGLKPRTPYQTRHTFATLMLAAGESPEWIAFQMGHSSTEMLFKVYSRYVPNLTRRDGSAFERMLAANFGSPGAPPADHSSQVELPPGAVSNRQRKAQKSEPPIAQQKASRSKAQGSGMDSSNGSSPYEAAQTSDSAVALRTQPMEVQSESEGEVNPIHHGANIDLKNPWLAMFQNYNNKDE</sequence>
<keyword evidence="4" id="KW-0233">DNA recombination</keyword>
<accession>A0ABT1WE86</accession>